<dbReference type="AlphaFoldDB" id="A0A1I4TQ89"/>
<organism evidence="2 3">
    <name type="scientific">Nitrosomonas communis</name>
    <dbReference type="NCBI Taxonomy" id="44574"/>
    <lineage>
        <taxon>Bacteria</taxon>
        <taxon>Pseudomonadati</taxon>
        <taxon>Pseudomonadota</taxon>
        <taxon>Betaproteobacteria</taxon>
        <taxon>Nitrosomonadales</taxon>
        <taxon>Nitrosomonadaceae</taxon>
        <taxon>Nitrosomonas</taxon>
    </lineage>
</organism>
<keyword evidence="1" id="KW-0732">Signal</keyword>
<evidence type="ECO:0000313" key="2">
    <source>
        <dbReference type="EMBL" id="SFM78723.1"/>
    </source>
</evidence>
<accession>A0A1I4TQ89</accession>
<dbReference type="OrthoDB" id="8540818at2"/>
<reference evidence="3" key="1">
    <citation type="submission" date="2016-10" db="EMBL/GenBank/DDBJ databases">
        <authorList>
            <person name="Varghese N."/>
            <person name="Submissions S."/>
        </authorList>
    </citation>
    <scope>NUCLEOTIDE SEQUENCE [LARGE SCALE GENOMIC DNA]</scope>
    <source>
        <strain evidence="3">Nm44</strain>
    </source>
</reference>
<sequence>MKLVSRFIIILSSFLMLYASATAYAATTSNKEAIEAAAAAFKTIGTLRRETPINADAIASAYAGALQTLVQEVDTTNQLSLDSDILTAIEDIKKNNDPQLAGQVIDKTLQRVFYQTVFNRIASIRDQFKEATPAALNQMTDEALVSAQVLSSTTARPNQVLTTDKQSLVEGTNSGLDIAINEAFERIRNTLNKNNPDEDFANFGIERYATRMSLTRAYYNSVLREVAGVLNNRDRDPETTAIEQKEGEIFYRIIESLVARDNPIGNLLIKARLTGNPSEITADELVSELNKGFIGRVKAEMKGQEDNIGKDRAHAMAEAAGTLYFAKILLPDLELRLGADVRSNFENALNNLQIASSENSEPKSAEARQVISTILTNYENQLKLTKFNKTNDTSLIIDGAVSSYQAIGELRSQTPMNADAIAAEYEGDLQQLTQIVDGIYGLSMNNDILNAIEVIRSGNETALAAQAIDKTLQRVFALTVYNRITLTLDAFDSLPTDALELEWDRAYAAFLAIVGTAGRENKVLTADKLAIESGSNPDLDDQITLAFINGKEALVKNSAEDKTNLALARENIVVPLVRSFLIGVLREVEGIISERDRDINEAREKQIEGEFFYRIVEEFISQTNPSGSTRIKSQLTRDLANVSANEIVSEISKGIIGQVKNNLKEIESTFQADKNQATLAAERLSLYANIFLPDLALRLGSLERVKMENALQDLKEAINQNKVDKAIDARETILSVIANYESQLI</sequence>
<dbReference type="EMBL" id="FOUB01000053">
    <property type="protein sequence ID" value="SFM78723.1"/>
    <property type="molecule type" value="Genomic_DNA"/>
</dbReference>
<name>A0A1I4TQ89_9PROT</name>
<protein>
    <submittedName>
        <fullName evidence="2">Uncharacterized protein</fullName>
    </submittedName>
</protein>
<feature type="chain" id="PRO_5010191212" evidence="1">
    <location>
        <begin position="26"/>
        <end position="745"/>
    </location>
</feature>
<proteinExistence type="predicted"/>
<gene>
    <name evidence="2" type="ORF">SAMN05421863_105311</name>
</gene>
<dbReference type="RefSeq" id="WP_143083474.1">
    <property type="nucleotide sequence ID" value="NZ_FOUB01000053.1"/>
</dbReference>
<dbReference type="STRING" id="44574.AAW31_02405"/>
<dbReference type="Proteomes" id="UP000183287">
    <property type="component" value="Unassembled WGS sequence"/>
</dbReference>
<evidence type="ECO:0000256" key="1">
    <source>
        <dbReference type="SAM" id="SignalP"/>
    </source>
</evidence>
<feature type="signal peptide" evidence="1">
    <location>
        <begin position="1"/>
        <end position="25"/>
    </location>
</feature>
<evidence type="ECO:0000313" key="3">
    <source>
        <dbReference type="Proteomes" id="UP000183287"/>
    </source>
</evidence>
<keyword evidence="3" id="KW-1185">Reference proteome</keyword>